<protein>
    <submittedName>
        <fullName evidence="8">Cytochrome P450</fullName>
    </submittedName>
</protein>
<dbReference type="Gene3D" id="1.10.630.10">
    <property type="entry name" value="Cytochrome P450"/>
    <property type="match status" value="1"/>
</dbReference>
<evidence type="ECO:0000313" key="9">
    <source>
        <dbReference type="Proteomes" id="UP000092177"/>
    </source>
</evidence>
<dbReference type="InterPro" id="IPR050121">
    <property type="entry name" value="Cytochrome_P450_monoxygenase"/>
</dbReference>
<keyword evidence="3" id="KW-0349">Heme</keyword>
<keyword evidence="9" id="KW-1185">Reference proteome</keyword>
<accession>A0A1B7XY83</accession>
<keyword evidence="6" id="KW-0408">Iron</keyword>
<dbReference type="GO" id="GO:0020037">
    <property type="term" value="F:heme binding"/>
    <property type="evidence" value="ECO:0007669"/>
    <property type="project" value="InterPro"/>
</dbReference>
<organism evidence="8 9">
    <name type="scientific">Colletotrichum higginsianum (strain IMI 349063)</name>
    <name type="common">Crucifer anthracnose fungus</name>
    <dbReference type="NCBI Taxonomy" id="759273"/>
    <lineage>
        <taxon>Eukaryota</taxon>
        <taxon>Fungi</taxon>
        <taxon>Dikarya</taxon>
        <taxon>Ascomycota</taxon>
        <taxon>Pezizomycotina</taxon>
        <taxon>Sordariomycetes</taxon>
        <taxon>Hypocreomycetidae</taxon>
        <taxon>Glomerellales</taxon>
        <taxon>Glomerellaceae</taxon>
        <taxon>Colletotrichum</taxon>
        <taxon>Colletotrichum destructivum species complex</taxon>
    </lineage>
</organism>
<name>A0A1B7XY83_COLHI</name>
<dbReference type="GO" id="GO:0016705">
    <property type="term" value="F:oxidoreductase activity, acting on paired donors, with incorporation or reduction of molecular oxygen"/>
    <property type="evidence" value="ECO:0007669"/>
    <property type="project" value="InterPro"/>
</dbReference>
<dbReference type="KEGG" id="chig:CH63R_11440"/>
<dbReference type="RefSeq" id="XP_018153255.1">
    <property type="nucleotide sequence ID" value="XM_018306414.1"/>
</dbReference>
<dbReference type="AlphaFoldDB" id="A0A1B7XY83"/>
<comment type="caution">
    <text evidence="8">The sequence shown here is derived from an EMBL/GenBank/DDBJ whole genome shotgun (WGS) entry which is preliminary data.</text>
</comment>
<dbReference type="GeneID" id="28870521"/>
<dbReference type="PANTHER" id="PTHR24305:SF187">
    <property type="entry name" value="P450, PUTATIVE (EUROFUNG)-RELATED"/>
    <property type="match status" value="1"/>
</dbReference>
<evidence type="ECO:0000256" key="5">
    <source>
        <dbReference type="ARBA" id="ARBA00023002"/>
    </source>
</evidence>
<dbReference type="GO" id="GO:0005506">
    <property type="term" value="F:iron ion binding"/>
    <property type="evidence" value="ECO:0007669"/>
    <property type="project" value="InterPro"/>
</dbReference>
<sequence>MLTHSNRSPYFKGPWYSVLYPMYSLQPVRDKEENAQRRGAWDRGFSSKALRDYEFLVADYTNQLLSQTDAHKGESSILTVLTDWFNFYSFDVMGDPSFGKSFGVLKESIKYCFMASLHQHMQSIGMFSHVLWLFPILRNTPVLNANNKRFRRVVKSRVDERIKNPPSRPDIYS</sequence>
<evidence type="ECO:0000256" key="2">
    <source>
        <dbReference type="ARBA" id="ARBA00010617"/>
    </source>
</evidence>
<dbReference type="InterPro" id="IPR001128">
    <property type="entry name" value="Cyt_P450"/>
</dbReference>
<dbReference type="Proteomes" id="UP000092177">
    <property type="component" value="Chromosome 8"/>
</dbReference>
<evidence type="ECO:0000256" key="4">
    <source>
        <dbReference type="ARBA" id="ARBA00022723"/>
    </source>
</evidence>
<dbReference type="EMBL" id="LTAN01000008">
    <property type="protein sequence ID" value="OBR04737.1"/>
    <property type="molecule type" value="Genomic_DNA"/>
</dbReference>
<dbReference type="InterPro" id="IPR036396">
    <property type="entry name" value="Cyt_P450_sf"/>
</dbReference>
<evidence type="ECO:0000256" key="1">
    <source>
        <dbReference type="ARBA" id="ARBA00001971"/>
    </source>
</evidence>
<evidence type="ECO:0000256" key="7">
    <source>
        <dbReference type="ARBA" id="ARBA00023033"/>
    </source>
</evidence>
<gene>
    <name evidence="8" type="ORF">CH63R_11440</name>
</gene>
<keyword evidence="5" id="KW-0560">Oxidoreductase</keyword>
<dbReference type="VEuPathDB" id="FungiDB:CH63R_11440"/>
<dbReference type="GO" id="GO:0004497">
    <property type="term" value="F:monooxygenase activity"/>
    <property type="evidence" value="ECO:0007669"/>
    <property type="project" value="UniProtKB-KW"/>
</dbReference>
<keyword evidence="7" id="KW-0503">Monooxygenase</keyword>
<evidence type="ECO:0000256" key="6">
    <source>
        <dbReference type="ARBA" id="ARBA00023004"/>
    </source>
</evidence>
<proteinExistence type="inferred from homology"/>
<reference evidence="9" key="1">
    <citation type="journal article" date="2017" name="BMC Genomics">
        <title>Gapless genome assembly of Colletotrichum higginsianum reveals chromosome structure and association of transposable elements with secondary metabolite gene clusters.</title>
        <authorList>
            <person name="Dallery J.-F."/>
            <person name="Lapalu N."/>
            <person name="Zampounis A."/>
            <person name="Pigne S."/>
            <person name="Luyten I."/>
            <person name="Amselem J."/>
            <person name="Wittenberg A.H.J."/>
            <person name="Zhou S."/>
            <person name="de Queiroz M.V."/>
            <person name="Robin G.P."/>
            <person name="Auger A."/>
            <person name="Hainaut M."/>
            <person name="Henrissat B."/>
            <person name="Kim K.-T."/>
            <person name="Lee Y.-H."/>
            <person name="Lespinet O."/>
            <person name="Schwartz D.C."/>
            <person name="Thon M.R."/>
            <person name="O'Connell R.J."/>
        </authorList>
    </citation>
    <scope>NUCLEOTIDE SEQUENCE [LARGE SCALE GENOMIC DNA]</scope>
    <source>
        <strain evidence="9">IMI 349063</strain>
    </source>
</reference>
<evidence type="ECO:0000313" key="8">
    <source>
        <dbReference type="EMBL" id="OBR04737.1"/>
    </source>
</evidence>
<dbReference type="SUPFAM" id="SSF48264">
    <property type="entry name" value="Cytochrome P450"/>
    <property type="match status" value="1"/>
</dbReference>
<dbReference type="PANTHER" id="PTHR24305">
    <property type="entry name" value="CYTOCHROME P450"/>
    <property type="match status" value="1"/>
</dbReference>
<comment type="cofactor">
    <cofactor evidence="1">
        <name>heme</name>
        <dbReference type="ChEBI" id="CHEBI:30413"/>
    </cofactor>
</comment>
<comment type="similarity">
    <text evidence="2">Belongs to the cytochrome P450 family.</text>
</comment>
<evidence type="ECO:0000256" key="3">
    <source>
        <dbReference type="ARBA" id="ARBA00022617"/>
    </source>
</evidence>
<dbReference type="Pfam" id="PF00067">
    <property type="entry name" value="p450"/>
    <property type="match status" value="1"/>
</dbReference>
<keyword evidence="4" id="KW-0479">Metal-binding</keyword>